<reference evidence="2" key="2">
    <citation type="submission" date="2015-03" db="UniProtKB">
        <authorList>
            <consortium name="EnsemblPlants"/>
        </authorList>
    </citation>
    <scope>IDENTIFICATION</scope>
</reference>
<dbReference type="PANTHER" id="PTHR47150">
    <property type="entry name" value="OS12G0169200 PROTEIN"/>
    <property type="match status" value="1"/>
</dbReference>
<dbReference type="OrthoDB" id="1021797at2759"/>
<dbReference type="Gramene" id="Bo6g079810.1">
    <property type="protein sequence ID" value="Bo6g079810.1"/>
    <property type="gene ID" value="Bo6g079810"/>
</dbReference>
<feature type="region of interest" description="Disordered" evidence="1">
    <location>
        <begin position="1"/>
        <end position="23"/>
    </location>
</feature>
<evidence type="ECO:0000313" key="3">
    <source>
        <dbReference type="Proteomes" id="UP000032141"/>
    </source>
</evidence>
<dbReference type="InterPro" id="IPR006912">
    <property type="entry name" value="Harbinger_derived_prot"/>
</dbReference>
<dbReference type="PANTHER" id="PTHR47150:SF7">
    <property type="entry name" value="NUCLEASE"/>
    <property type="match status" value="1"/>
</dbReference>
<dbReference type="OMA" id="KCEERGF"/>
<keyword evidence="3" id="KW-1185">Reference proteome</keyword>
<dbReference type="KEGG" id="boe:106297797"/>
<accession>A0A0D3CVG5</accession>
<dbReference type="RefSeq" id="XP_013589419.1">
    <property type="nucleotide sequence ID" value="XM_013733965.1"/>
</dbReference>
<sequence length="256" mass="29370">MNYNFTNSPLHLSSSSSSSDDDVENVEMINSLEQEEWAIHSAIENNNAVIEYLRNPQSSHVIHGGSVPGRSFIHRDRESAHCRLFNDYFSENPIYNDTMFRRRYCMSRSSFLRIVNVVEDHDNYFRQRKDTTGRLGLSSLQKETTVFRVLAYGLPADATDEYIKIGESTAIESMGRFFRAIVEIFSEEYLRSPAPADVSRLLKIGKERGFPGMLGSLDCMHWKWKNCLTAWARQYAGRSASPTIILEAVADYDLWI</sequence>
<dbReference type="Proteomes" id="UP000032141">
    <property type="component" value="Chromosome C6"/>
</dbReference>
<dbReference type="STRING" id="109376.A0A0D3CVG5"/>
<dbReference type="HOGENOM" id="CLU_012390_4_4_1"/>
<protein>
    <submittedName>
        <fullName evidence="2">Uncharacterized protein</fullName>
    </submittedName>
</protein>
<dbReference type="AlphaFoldDB" id="A0A0D3CVG5"/>
<dbReference type="Pfam" id="PF04827">
    <property type="entry name" value="Plant_tran"/>
    <property type="match status" value="1"/>
</dbReference>
<name>A0A0D3CVG5_BRAOL</name>
<evidence type="ECO:0000313" key="2">
    <source>
        <dbReference type="EnsemblPlants" id="Bo6g079810.1"/>
    </source>
</evidence>
<proteinExistence type="predicted"/>
<organism evidence="2 3">
    <name type="scientific">Brassica oleracea var. oleracea</name>
    <dbReference type="NCBI Taxonomy" id="109376"/>
    <lineage>
        <taxon>Eukaryota</taxon>
        <taxon>Viridiplantae</taxon>
        <taxon>Streptophyta</taxon>
        <taxon>Embryophyta</taxon>
        <taxon>Tracheophyta</taxon>
        <taxon>Spermatophyta</taxon>
        <taxon>Magnoliopsida</taxon>
        <taxon>eudicotyledons</taxon>
        <taxon>Gunneridae</taxon>
        <taxon>Pentapetalae</taxon>
        <taxon>rosids</taxon>
        <taxon>malvids</taxon>
        <taxon>Brassicales</taxon>
        <taxon>Brassicaceae</taxon>
        <taxon>Brassiceae</taxon>
        <taxon>Brassica</taxon>
    </lineage>
</organism>
<dbReference type="eggNOG" id="ENOG502QR5Z">
    <property type="taxonomic scope" value="Eukaryota"/>
</dbReference>
<dbReference type="EnsemblPlants" id="Bo6g079810.1">
    <property type="protein sequence ID" value="Bo6g079810.1"/>
    <property type="gene ID" value="Bo6g079810"/>
</dbReference>
<dbReference type="GeneID" id="106297797"/>
<reference evidence="2 3" key="1">
    <citation type="journal article" date="2014" name="Genome Biol.">
        <title>Transcriptome and methylome profiling reveals relics of genome dominance in the mesopolyploid Brassica oleracea.</title>
        <authorList>
            <person name="Parkin I.A."/>
            <person name="Koh C."/>
            <person name="Tang H."/>
            <person name="Robinson S.J."/>
            <person name="Kagale S."/>
            <person name="Clarke W.E."/>
            <person name="Town C.D."/>
            <person name="Nixon J."/>
            <person name="Krishnakumar V."/>
            <person name="Bidwell S.L."/>
            <person name="Denoeud F."/>
            <person name="Belcram H."/>
            <person name="Links M.G."/>
            <person name="Just J."/>
            <person name="Clarke C."/>
            <person name="Bender T."/>
            <person name="Huebert T."/>
            <person name="Mason A.S."/>
            <person name="Pires J.C."/>
            <person name="Barker G."/>
            <person name="Moore J."/>
            <person name="Walley P.G."/>
            <person name="Manoli S."/>
            <person name="Batley J."/>
            <person name="Edwards D."/>
            <person name="Nelson M.N."/>
            <person name="Wang X."/>
            <person name="Paterson A.H."/>
            <person name="King G."/>
            <person name="Bancroft I."/>
            <person name="Chalhoub B."/>
            <person name="Sharpe A.G."/>
        </authorList>
    </citation>
    <scope>NUCLEOTIDE SEQUENCE</scope>
    <source>
        <strain evidence="2 3">cv. TO1000</strain>
    </source>
</reference>
<feature type="compositionally biased region" description="Polar residues" evidence="1">
    <location>
        <begin position="1"/>
        <end position="12"/>
    </location>
</feature>
<evidence type="ECO:0000256" key="1">
    <source>
        <dbReference type="SAM" id="MobiDB-lite"/>
    </source>
</evidence>